<evidence type="ECO:0000313" key="2">
    <source>
        <dbReference type="Proteomes" id="UP000233440"/>
    </source>
</evidence>
<name>A0A2N3LE03_9BACI</name>
<keyword evidence="2" id="KW-1185">Reference proteome</keyword>
<dbReference type="Proteomes" id="UP000233440">
    <property type="component" value="Unassembled WGS sequence"/>
</dbReference>
<gene>
    <name evidence="1" type="ORF">CWO92_21905</name>
</gene>
<organism evidence="1 2">
    <name type="scientific">Heyndrickxia camelliae</name>
    <dbReference type="NCBI Taxonomy" id="1707093"/>
    <lineage>
        <taxon>Bacteria</taxon>
        <taxon>Bacillati</taxon>
        <taxon>Bacillota</taxon>
        <taxon>Bacilli</taxon>
        <taxon>Bacillales</taxon>
        <taxon>Bacillaceae</taxon>
        <taxon>Heyndrickxia</taxon>
    </lineage>
</organism>
<evidence type="ECO:0000313" key="1">
    <source>
        <dbReference type="EMBL" id="PKR82848.1"/>
    </source>
</evidence>
<dbReference type="EMBL" id="PIQO01000026">
    <property type="protein sequence ID" value="PKR82848.1"/>
    <property type="molecule type" value="Genomic_DNA"/>
</dbReference>
<accession>A0A2N3LE03</accession>
<proteinExistence type="predicted"/>
<comment type="caution">
    <text evidence="1">The sequence shown here is derived from an EMBL/GenBank/DDBJ whole genome shotgun (WGS) entry which is preliminary data.</text>
</comment>
<sequence length="255" mass="27998">MGLQYGIKEVLDVNVLDFATKKPWFFVDYASATSNENTAERLGLNGGRGNALQMSFDHTKKATFKLTVPLVDLNMLAMLSGDDLGTGVGQIFKREELKVTDNSGSLEISLSETPISGTVKIYKKEGLRDTGEEFTVGSISGKTVDLTTPAVAGEEVIAFYQYAAPATSKKISIKSTKFPKAVEIFGTGLARMQEDEQDYPCHVHVFKARPQANFTFTMEGTNATNLEITFDMYEVKDANGEGQYIDYIFETGDES</sequence>
<dbReference type="OrthoDB" id="2328080at2"/>
<reference evidence="1 2" key="1">
    <citation type="submission" date="2017-11" db="EMBL/GenBank/DDBJ databases">
        <title>Bacillus camelliae sp. nov., isolated from pu'er tea.</title>
        <authorList>
            <person name="Niu L."/>
        </authorList>
    </citation>
    <scope>NUCLEOTIDE SEQUENCE [LARGE SCALE GENOMIC DNA]</scope>
    <source>
        <strain evidence="1 2">7578-1</strain>
    </source>
</reference>
<protein>
    <submittedName>
        <fullName evidence="1">Uncharacterized protein</fullName>
    </submittedName>
</protein>
<dbReference type="RefSeq" id="WP_101356336.1">
    <property type="nucleotide sequence ID" value="NZ_PIQO01000026.1"/>
</dbReference>
<dbReference type="AlphaFoldDB" id="A0A2N3LE03"/>